<gene>
    <name evidence="1" type="ORF">LCGC14_1638900</name>
</gene>
<comment type="caution">
    <text evidence="1">The sequence shown here is derived from an EMBL/GenBank/DDBJ whole genome shotgun (WGS) entry which is preliminary data.</text>
</comment>
<name>A0A0F9I047_9ZZZZ</name>
<sequence length="169" mass="20055">HNLYGGRIYYMNVKKDIVLEAPYPIHFSPYFENKKLDHNIFGHDKYYRNLQSATVGEIFSYKILYIEYKGYKLARFMDKNVSISCTEQLLVCIREICSKKVSDREVNTNNECKVPVSVVIDMVKEEFGYYLPYLLLKRSKRIKKIGFEKLINEDYKVQDTITFKIANYV</sequence>
<accession>A0A0F9I047</accession>
<feature type="non-terminal residue" evidence="1">
    <location>
        <position position="1"/>
    </location>
</feature>
<reference evidence="1" key="1">
    <citation type="journal article" date="2015" name="Nature">
        <title>Complex archaea that bridge the gap between prokaryotes and eukaryotes.</title>
        <authorList>
            <person name="Spang A."/>
            <person name="Saw J.H."/>
            <person name="Jorgensen S.L."/>
            <person name="Zaremba-Niedzwiedzka K."/>
            <person name="Martijn J."/>
            <person name="Lind A.E."/>
            <person name="van Eijk R."/>
            <person name="Schleper C."/>
            <person name="Guy L."/>
            <person name="Ettema T.J."/>
        </authorList>
    </citation>
    <scope>NUCLEOTIDE SEQUENCE</scope>
</reference>
<organism evidence="1">
    <name type="scientific">marine sediment metagenome</name>
    <dbReference type="NCBI Taxonomy" id="412755"/>
    <lineage>
        <taxon>unclassified sequences</taxon>
        <taxon>metagenomes</taxon>
        <taxon>ecological metagenomes</taxon>
    </lineage>
</organism>
<proteinExistence type="predicted"/>
<dbReference type="EMBL" id="LAZR01013628">
    <property type="protein sequence ID" value="KKM21091.1"/>
    <property type="molecule type" value="Genomic_DNA"/>
</dbReference>
<protein>
    <submittedName>
        <fullName evidence="1">Uncharacterized protein</fullName>
    </submittedName>
</protein>
<dbReference type="AlphaFoldDB" id="A0A0F9I047"/>
<evidence type="ECO:0000313" key="1">
    <source>
        <dbReference type="EMBL" id="KKM21091.1"/>
    </source>
</evidence>